<name>A0A518K7R4_9BACT</name>
<dbReference type="PROSITE" id="PS00018">
    <property type="entry name" value="EF_HAND_1"/>
    <property type="match status" value="1"/>
</dbReference>
<dbReference type="EMBL" id="CP036349">
    <property type="protein sequence ID" value="QDV73826.1"/>
    <property type="molecule type" value="Genomic_DNA"/>
</dbReference>
<organism evidence="2 3">
    <name type="scientific">Botrimarina mediterranea</name>
    <dbReference type="NCBI Taxonomy" id="2528022"/>
    <lineage>
        <taxon>Bacteria</taxon>
        <taxon>Pseudomonadati</taxon>
        <taxon>Planctomycetota</taxon>
        <taxon>Planctomycetia</taxon>
        <taxon>Pirellulales</taxon>
        <taxon>Lacipirellulaceae</taxon>
        <taxon>Botrimarina</taxon>
    </lineage>
</organism>
<evidence type="ECO:0000313" key="2">
    <source>
        <dbReference type="EMBL" id="QDV73826.1"/>
    </source>
</evidence>
<evidence type="ECO:0000313" key="3">
    <source>
        <dbReference type="Proteomes" id="UP000316426"/>
    </source>
</evidence>
<accession>A0A518K7R4</accession>
<protein>
    <recommendedName>
        <fullName evidence="4">Dockerin domain-containing protein</fullName>
    </recommendedName>
</protein>
<keyword evidence="1" id="KW-0732">Signal</keyword>
<evidence type="ECO:0008006" key="4">
    <source>
        <dbReference type="Google" id="ProtNLM"/>
    </source>
</evidence>
<keyword evidence="3" id="KW-1185">Reference proteome</keyword>
<dbReference type="InterPro" id="IPR018247">
    <property type="entry name" value="EF_Hand_1_Ca_BS"/>
</dbReference>
<reference evidence="2 3" key="1">
    <citation type="submission" date="2019-02" db="EMBL/GenBank/DDBJ databases">
        <title>Deep-cultivation of Planctomycetes and their phenomic and genomic characterization uncovers novel biology.</title>
        <authorList>
            <person name="Wiegand S."/>
            <person name="Jogler M."/>
            <person name="Boedeker C."/>
            <person name="Pinto D."/>
            <person name="Vollmers J."/>
            <person name="Rivas-Marin E."/>
            <person name="Kohn T."/>
            <person name="Peeters S.H."/>
            <person name="Heuer A."/>
            <person name="Rast P."/>
            <person name="Oberbeckmann S."/>
            <person name="Bunk B."/>
            <person name="Jeske O."/>
            <person name="Meyerdierks A."/>
            <person name="Storesund J.E."/>
            <person name="Kallscheuer N."/>
            <person name="Luecker S."/>
            <person name="Lage O.M."/>
            <person name="Pohl T."/>
            <person name="Merkel B.J."/>
            <person name="Hornburger P."/>
            <person name="Mueller R.-W."/>
            <person name="Bruemmer F."/>
            <person name="Labrenz M."/>
            <person name="Spormann A.M."/>
            <person name="Op den Camp H."/>
            <person name="Overmann J."/>
            <person name="Amann R."/>
            <person name="Jetten M.S.M."/>
            <person name="Mascher T."/>
            <person name="Medema M.H."/>
            <person name="Devos D.P."/>
            <person name="Kaster A.-K."/>
            <person name="Ovreas L."/>
            <person name="Rohde M."/>
            <person name="Galperin M.Y."/>
            <person name="Jogler C."/>
        </authorList>
    </citation>
    <scope>NUCLEOTIDE SEQUENCE [LARGE SCALE GENOMIC DNA]</scope>
    <source>
        <strain evidence="2 3">Spa11</strain>
    </source>
</reference>
<feature type="signal peptide" evidence="1">
    <location>
        <begin position="1"/>
        <end position="24"/>
    </location>
</feature>
<dbReference type="Proteomes" id="UP000316426">
    <property type="component" value="Chromosome"/>
</dbReference>
<evidence type="ECO:0000256" key="1">
    <source>
        <dbReference type="SAM" id="SignalP"/>
    </source>
</evidence>
<proteinExistence type="predicted"/>
<dbReference type="KEGG" id="bmei:Spa11_20250"/>
<sequence precursor="true">MLRETLRCGSLATLLLTAIPAADAANPISILDASFESVTVDPNTEVIDGPREWGRGWGGGFASLFETPSPLYANQDGNYLGNIFVTAEAGFAALYQDVARIEEGTYSFTIGVGHEPGAEPTTAPFNINFEAVGYGLGTVLVQENSFPTGTFNSTALTDVTVELEFPSGHPEIGRTLRPVLLATGADGGSNPEDPRASYMMDNVRATFTPTSGPARSVQVGEHSFDPLDWKVPASGGANATQYRPAEPLFSNQDGDQFGALTVRADSGWGAAFYQDTTTIQEGLYSLTVGVAHFPGYEPTTSPFQINFESVAANGSVTLLGENIFAVGAANSVELTDLTATLEIPQGLPNIGETLRLVLLATGADGGSNPLADDPRAIYLLDNVRLEHAPASAGPLAGDFNGDGFVNAADYTVWRDNLGAADEAAINGAGNGVDGVDPADYTVWQANYGSSAAVQSREISIPEPAALATLSIVMLTMVGYRRR</sequence>
<dbReference type="AlphaFoldDB" id="A0A518K7R4"/>
<gene>
    <name evidence="2" type="ORF">Spa11_20250</name>
</gene>
<feature type="chain" id="PRO_5021806761" description="Dockerin domain-containing protein" evidence="1">
    <location>
        <begin position="25"/>
        <end position="482"/>
    </location>
</feature>
<dbReference type="RefSeq" id="WP_145111487.1">
    <property type="nucleotide sequence ID" value="NZ_CP036349.1"/>
</dbReference>